<dbReference type="PANTHER" id="PTHR34180">
    <property type="entry name" value="PEPTIDASE C45"/>
    <property type="match status" value="1"/>
</dbReference>
<evidence type="ECO:0000313" key="5">
    <source>
        <dbReference type="Proteomes" id="UP001299608"/>
    </source>
</evidence>
<dbReference type="Proteomes" id="UP001299608">
    <property type="component" value="Unassembled WGS sequence"/>
</dbReference>
<evidence type="ECO:0000313" key="2">
    <source>
        <dbReference type="EMBL" id="MCG4744360.1"/>
    </source>
</evidence>
<dbReference type="AlphaFoldDB" id="A0AAW5BUT3"/>
<evidence type="ECO:0000313" key="3">
    <source>
        <dbReference type="EMBL" id="NSJ48747.1"/>
    </source>
</evidence>
<feature type="domain" description="Peptidase C45 hydrolase" evidence="1">
    <location>
        <begin position="122"/>
        <end position="351"/>
    </location>
</feature>
<organism evidence="2 5">
    <name type="scientific">Enterocloster aldenensis</name>
    <dbReference type="NCBI Taxonomy" id="358742"/>
    <lineage>
        <taxon>Bacteria</taxon>
        <taxon>Bacillati</taxon>
        <taxon>Bacillota</taxon>
        <taxon>Clostridia</taxon>
        <taxon>Lachnospirales</taxon>
        <taxon>Lachnospiraceae</taxon>
        <taxon>Enterocloster</taxon>
    </lineage>
</organism>
<dbReference type="PANTHER" id="PTHR34180:SF1">
    <property type="entry name" value="BETA-ALANYL-DOPAMINE_CARCININE HYDROLASE"/>
    <property type="match status" value="1"/>
</dbReference>
<dbReference type="InterPro" id="IPR047801">
    <property type="entry name" value="Peptidase_C45"/>
</dbReference>
<proteinExistence type="predicted"/>
<dbReference type="RefSeq" id="WP_117560144.1">
    <property type="nucleotide sequence ID" value="NZ_JAAITT010000009.1"/>
</dbReference>
<dbReference type="Pfam" id="PF03417">
    <property type="entry name" value="AAT"/>
    <property type="match status" value="1"/>
</dbReference>
<sequence length="361" mass="40109">MENFPLLEIEGTPYEIGYKHGGVFKEKIAGTIQCYREMFKDYSDLEWERAKELSTRFVDIIHEYNPDYLEEIKGVAAGSGFSFEDILALNCRSELVFVGNEMDKADGGCTSIGISSDAGAGGDAFLAHNWDWKTSQRASMVMMKIRQKNGKPDIFMVTEAGIIGKTGFNSAGICLYLNALSTNQAPKGLPLHLAMRGILDCGSLAEAIGAATRFPLGCCANFMIGHKNGECADIEIENGDFDVLYPRDGILVHTNHFVSPRLPILPRKDTSKQKFPDTFVRLGRADKLLRKKGRDISEKDIMEVLRDHVEYPSSICRHEDLAAPKGKRMGTVFSMVVNLTQGKIYFCKGNPCEQGYEEYGI</sequence>
<gene>
    <name evidence="3" type="ORF">G5B36_08530</name>
    <name evidence="2" type="ORF">L0N08_02925</name>
</gene>
<name>A0AAW5BUT3_9FIRM</name>
<dbReference type="Proteomes" id="UP000669239">
    <property type="component" value="Unassembled WGS sequence"/>
</dbReference>
<dbReference type="InterPro" id="IPR047794">
    <property type="entry name" value="C45_proenzyme-like"/>
</dbReference>
<evidence type="ECO:0000259" key="1">
    <source>
        <dbReference type="Pfam" id="PF03417"/>
    </source>
</evidence>
<dbReference type="InterPro" id="IPR005079">
    <property type="entry name" value="Peptidase_C45_hydrolase"/>
</dbReference>
<dbReference type="Gene3D" id="3.60.60.10">
    <property type="entry name" value="Penicillin V Acylase, Chain A"/>
    <property type="match status" value="1"/>
</dbReference>
<reference evidence="3" key="2">
    <citation type="submission" date="2020-02" db="EMBL/GenBank/DDBJ databases">
        <authorList>
            <person name="Littmann E."/>
            <person name="Sorbara M."/>
        </authorList>
    </citation>
    <scope>NUCLEOTIDE SEQUENCE</scope>
    <source>
        <strain evidence="3">MSK.1.17</strain>
    </source>
</reference>
<comment type="caution">
    <text evidence="2">The sequence shown here is derived from an EMBL/GenBank/DDBJ whole genome shotgun (WGS) entry which is preliminary data.</text>
</comment>
<evidence type="ECO:0000313" key="4">
    <source>
        <dbReference type="Proteomes" id="UP000669239"/>
    </source>
</evidence>
<dbReference type="EMBL" id="JAKNGE010000003">
    <property type="protein sequence ID" value="MCG4744360.1"/>
    <property type="molecule type" value="Genomic_DNA"/>
</dbReference>
<dbReference type="NCBIfam" id="NF040521">
    <property type="entry name" value="C45_proenzyme"/>
    <property type="match status" value="1"/>
</dbReference>
<reference evidence="3 4" key="1">
    <citation type="journal article" date="2020" name="Cell Host Microbe">
        <title>Functional and Genomic Variation between Human-Derived Isolates of Lachnospiraceae Reveals Inter- and Intra-Species Diversity.</title>
        <authorList>
            <person name="Sorbara M.T."/>
            <person name="Littmann E.R."/>
            <person name="Fontana E."/>
            <person name="Moody T.U."/>
            <person name="Kohout C.E."/>
            <person name="Gjonbalaj M."/>
            <person name="Eaton V."/>
            <person name="Seok R."/>
            <person name="Leiner I.M."/>
            <person name="Pamer E.G."/>
        </authorList>
    </citation>
    <scope>NUCLEOTIDE SEQUENCE [LARGE SCALE GENOMIC DNA]</scope>
    <source>
        <strain evidence="3 4">MSK.1.17</strain>
    </source>
</reference>
<accession>A0AAW5BUT3</accession>
<protein>
    <submittedName>
        <fullName evidence="3">Acyl-CoA--6-aminopenicillanic acid acyl-transferase</fullName>
    </submittedName>
    <submittedName>
        <fullName evidence="2">C45 family peptidase</fullName>
    </submittedName>
</protein>
<dbReference type="EMBL" id="JAAITT010000009">
    <property type="protein sequence ID" value="NSJ48747.1"/>
    <property type="molecule type" value="Genomic_DNA"/>
</dbReference>
<keyword evidence="4" id="KW-1185">Reference proteome</keyword>
<dbReference type="Gene3D" id="1.10.10.2120">
    <property type="match status" value="1"/>
</dbReference>
<reference evidence="2" key="3">
    <citation type="submission" date="2022-01" db="EMBL/GenBank/DDBJ databases">
        <title>Collection of gut derived symbiotic bacterial strains cultured from healthy donors.</title>
        <authorList>
            <person name="Lin H."/>
            <person name="Kohout C."/>
            <person name="Waligurski E."/>
            <person name="Pamer E.G."/>
        </authorList>
    </citation>
    <scope>NUCLEOTIDE SEQUENCE</scope>
    <source>
        <strain evidence="2">DFI.6.55</strain>
    </source>
</reference>